<dbReference type="AlphaFoldDB" id="A0A017HFR5"/>
<feature type="region of interest" description="Disordered" evidence="1">
    <location>
        <begin position="28"/>
        <end position="48"/>
    </location>
</feature>
<accession>A0A017HFR5</accession>
<dbReference type="EMBL" id="APGJ01000004">
    <property type="protein sequence ID" value="EYD72614.1"/>
    <property type="molecule type" value="Genomic_DNA"/>
</dbReference>
<dbReference type="HOGENOM" id="CLU_3154510_0_0_5"/>
<name>A0A017HFR5_9RHOB</name>
<keyword evidence="3" id="KW-1185">Reference proteome</keyword>
<dbReference type="Proteomes" id="UP000025047">
    <property type="component" value="Unassembled WGS sequence"/>
</dbReference>
<gene>
    <name evidence="2" type="ORF">Lokhon_01415</name>
</gene>
<organism evidence="2 3">
    <name type="scientific">Limimaricola hongkongensis DSM 17492</name>
    <dbReference type="NCBI Taxonomy" id="1122180"/>
    <lineage>
        <taxon>Bacteria</taxon>
        <taxon>Pseudomonadati</taxon>
        <taxon>Pseudomonadota</taxon>
        <taxon>Alphaproteobacteria</taxon>
        <taxon>Rhodobacterales</taxon>
        <taxon>Paracoccaceae</taxon>
        <taxon>Limimaricola</taxon>
    </lineage>
</organism>
<comment type="caution">
    <text evidence="2">The sequence shown here is derived from an EMBL/GenBank/DDBJ whole genome shotgun (WGS) entry which is preliminary data.</text>
</comment>
<proteinExistence type="predicted"/>
<evidence type="ECO:0000313" key="2">
    <source>
        <dbReference type="EMBL" id="EYD72614.1"/>
    </source>
</evidence>
<evidence type="ECO:0000256" key="1">
    <source>
        <dbReference type="SAM" id="MobiDB-lite"/>
    </source>
</evidence>
<protein>
    <submittedName>
        <fullName evidence="2">Uncharacterized protein</fullName>
    </submittedName>
</protein>
<dbReference type="STRING" id="1122180.Lokhon_01415"/>
<reference evidence="2 3" key="1">
    <citation type="submission" date="2013-03" db="EMBL/GenBank/DDBJ databases">
        <authorList>
            <person name="Fiebig A."/>
            <person name="Goeker M."/>
            <person name="Klenk H.-P.P."/>
        </authorList>
    </citation>
    <scope>NUCLEOTIDE SEQUENCE [LARGE SCALE GENOMIC DNA]</scope>
    <source>
        <strain evidence="2 3">DSM 17492</strain>
    </source>
</reference>
<evidence type="ECO:0000313" key="3">
    <source>
        <dbReference type="Proteomes" id="UP000025047"/>
    </source>
</evidence>
<sequence length="48" mass="4667">MPPWGGLAHGVGPARGGSSLALRRAALGATPVTGPVTGDPIAVRPPAR</sequence>